<reference evidence="2" key="1">
    <citation type="submission" date="2014-11" db="EMBL/GenBank/DDBJ databases">
        <authorList>
            <person name="Amaro Gonzalez C."/>
        </authorList>
    </citation>
    <scope>NUCLEOTIDE SEQUENCE</scope>
</reference>
<dbReference type="AlphaFoldDB" id="A0A0E9U243"/>
<evidence type="ECO:0000256" key="1">
    <source>
        <dbReference type="SAM" id="MobiDB-lite"/>
    </source>
</evidence>
<sequence>MNAGRDFRLRAQTRKATSANPKTL</sequence>
<feature type="region of interest" description="Disordered" evidence="1">
    <location>
        <begin position="1"/>
        <end position="24"/>
    </location>
</feature>
<dbReference type="EMBL" id="GBXM01048706">
    <property type="protein sequence ID" value="JAH59871.1"/>
    <property type="molecule type" value="Transcribed_RNA"/>
</dbReference>
<name>A0A0E9U243_ANGAN</name>
<reference evidence="2" key="2">
    <citation type="journal article" date="2015" name="Fish Shellfish Immunol.">
        <title>Early steps in the European eel (Anguilla anguilla)-Vibrio vulnificus interaction in the gills: Role of the RtxA13 toxin.</title>
        <authorList>
            <person name="Callol A."/>
            <person name="Pajuelo D."/>
            <person name="Ebbesson L."/>
            <person name="Teles M."/>
            <person name="MacKenzie S."/>
            <person name="Amaro C."/>
        </authorList>
    </citation>
    <scope>NUCLEOTIDE SEQUENCE</scope>
</reference>
<proteinExistence type="predicted"/>
<feature type="compositionally biased region" description="Polar residues" evidence="1">
    <location>
        <begin position="14"/>
        <end position="24"/>
    </location>
</feature>
<evidence type="ECO:0000313" key="2">
    <source>
        <dbReference type="EMBL" id="JAH59871.1"/>
    </source>
</evidence>
<accession>A0A0E9U243</accession>
<protein>
    <submittedName>
        <fullName evidence="2">Uncharacterized protein</fullName>
    </submittedName>
</protein>
<organism evidence="2">
    <name type="scientific">Anguilla anguilla</name>
    <name type="common">European freshwater eel</name>
    <name type="synonym">Muraena anguilla</name>
    <dbReference type="NCBI Taxonomy" id="7936"/>
    <lineage>
        <taxon>Eukaryota</taxon>
        <taxon>Metazoa</taxon>
        <taxon>Chordata</taxon>
        <taxon>Craniata</taxon>
        <taxon>Vertebrata</taxon>
        <taxon>Euteleostomi</taxon>
        <taxon>Actinopterygii</taxon>
        <taxon>Neopterygii</taxon>
        <taxon>Teleostei</taxon>
        <taxon>Anguilliformes</taxon>
        <taxon>Anguillidae</taxon>
        <taxon>Anguilla</taxon>
    </lineage>
</organism>